<dbReference type="Pfam" id="PF01546">
    <property type="entry name" value="Peptidase_M20"/>
    <property type="match status" value="1"/>
</dbReference>
<keyword evidence="2" id="KW-0378">Hydrolase</keyword>
<dbReference type="InterPro" id="IPR002933">
    <property type="entry name" value="Peptidase_M20"/>
</dbReference>
<accession>A0A7C0U3D2</accession>
<protein>
    <submittedName>
        <fullName evidence="4">M20 family peptidase</fullName>
    </submittedName>
</protein>
<dbReference type="AlphaFoldDB" id="A0A7C0U3D2"/>
<reference evidence="4" key="1">
    <citation type="journal article" date="2020" name="mSystems">
        <title>Genome- and Community-Level Interaction Insights into Carbon Utilization and Element Cycling Functions of Hydrothermarchaeota in Hydrothermal Sediment.</title>
        <authorList>
            <person name="Zhou Z."/>
            <person name="Liu Y."/>
            <person name="Xu W."/>
            <person name="Pan J."/>
            <person name="Luo Z.H."/>
            <person name="Li M."/>
        </authorList>
    </citation>
    <scope>NUCLEOTIDE SEQUENCE [LARGE SCALE GENOMIC DNA]</scope>
    <source>
        <strain evidence="4">HyVt-233</strain>
    </source>
</reference>
<dbReference type="PANTHER" id="PTHR43808">
    <property type="entry name" value="ACETYLORNITHINE DEACETYLASE"/>
    <property type="match status" value="1"/>
</dbReference>
<dbReference type="Proteomes" id="UP000886289">
    <property type="component" value="Unassembled WGS sequence"/>
</dbReference>
<dbReference type="EMBL" id="DRBS01000296">
    <property type="protein sequence ID" value="HDD44774.1"/>
    <property type="molecule type" value="Genomic_DNA"/>
</dbReference>
<dbReference type="InterPro" id="IPR036264">
    <property type="entry name" value="Bact_exopeptidase_dim_dom"/>
</dbReference>
<sequence length="357" mass="39814">MVKNDKREIKQILLTLLSIPSPTGEEMAILSWLEVFLSNLNFTTIWQSIDEKRANLFAYRGKPNYLIATHVDTVPAWGHPYAFSPKCEGEIIWGRGAIDTKGQIAALLMAVKHSDIPCALAFFVDEEKSGIGSEEFKPIFPFKGAIVLEPTNFTLAIFEAGSIEFSLKINGKAAHGALPKRGRNAIDIFFEIYQKLKSLPLWQDSLFEGAGINIGKIEGGIDCQIVAETCEVEIDLPIFPGKTPEEVWKEIETILKQYPVSWEIKSFDPPWEISPKEKVVELLAKSIEKEMPVRFSGMSAWTDAASLIQKGIPTVVFGAGDLAIAHTKEEKIDIKEVLKLFYILKNFLNKTLALDGD</sequence>
<dbReference type="GO" id="GO:0016787">
    <property type="term" value="F:hydrolase activity"/>
    <property type="evidence" value="ECO:0007669"/>
    <property type="project" value="UniProtKB-KW"/>
</dbReference>
<dbReference type="GO" id="GO:0046872">
    <property type="term" value="F:metal ion binding"/>
    <property type="evidence" value="ECO:0007669"/>
    <property type="project" value="UniProtKB-KW"/>
</dbReference>
<organism evidence="4">
    <name type="scientific">Desulfofervidus auxilii</name>
    <dbReference type="NCBI Taxonomy" id="1621989"/>
    <lineage>
        <taxon>Bacteria</taxon>
        <taxon>Pseudomonadati</taxon>
        <taxon>Thermodesulfobacteriota</taxon>
        <taxon>Candidatus Desulfofervidia</taxon>
        <taxon>Candidatus Desulfofervidales</taxon>
        <taxon>Candidatus Desulfofervidaceae</taxon>
        <taxon>Candidatus Desulfofervidus</taxon>
    </lineage>
</organism>
<evidence type="ECO:0000256" key="2">
    <source>
        <dbReference type="ARBA" id="ARBA00022801"/>
    </source>
</evidence>
<dbReference type="SUPFAM" id="SSF53187">
    <property type="entry name" value="Zn-dependent exopeptidases"/>
    <property type="match status" value="1"/>
</dbReference>
<dbReference type="InterPro" id="IPR011650">
    <property type="entry name" value="Peptidase_M20_dimer"/>
</dbReference>
<feature type="domain" description="Peptidase M20 dimerisation" evidence="3">
    <location>
        <begin position="161"/>
        <end position="261"/>
    </location>
</feature>
<dbReference type="InterPro" id="IPR050072">
    <property type="entry name" value="Peptidase_M20A"/>
</dbReference>
<evidence type="ECO:0000259" key="3">
    <source>
        <dbReference type="Pfam" id="PF07687"/>
    </source>
</evidence>
<proteinExistence type="predicted"/>
<dbReference type="Pfam" id="PF07687">
    <property type="entry name" value="M20_dimer"/>
    <property type="match status" value="1"/>
</dbReference>
<dbReference type="Gene3D" id="3.40.630.10">
    <property type="entry name" value="Zn peptidases"/>
    <property type="match status" value="1"/>
</dbReference>
<gene>
    <name evidence="4" type="ORF">ENG63_07955</name>
</gene>
<name>A0A7C0U3D2_DESA2</name>
<dbReference type="PANTHER" id="PTHR43808:SF25">
    <property type="entry name" value="PEPTIDASE M20 DIMERISATION DOMAIN-CONTAINING PROTEIN"/>
    <property type="match status" value="1"/>
</dbReference>
<evidence type="ECO:0000256" key="1">
    <source>
        <dbReference type="ARBA" id="ARBA00022723"/>
    </source>
</evidence>
<comment type="caution">
    <text evidence="4">The sequence shown here is derived from an EMBL/GenBank/DDBJ whole genome shotgun (WGS) entry which is preliminary data.</text>
</comment>
<dbReference type="SUPFAM" id="SSF55031">
    <property type="entry name" value="Bacterial exopeptidase dimerisation domain"/>
    <property type="match status" value="1"/>
</dbReference>
<dbReference type="Gene3D" id="3.30.70.360">
    <property type="match status" value="1"/>
</dbReference>
<keyword evidence="1" id="KW-0479">Metal-binding</keyword>
<evidence type="ECO:0000313" key="4">
    <source>
        <dbReference type="EMBL" id="HDD44774.1"/>
    </source>
</evidence>